<feature type="domain" description="Zn(2)-C6 fungal-type" evidence="2">
    <location>
        <begin position="21"/>
        <end position="53"/>
    </location>
</feature>
<dbReference type="OrthoDB" id="5121955at2759"/>
<dbReference type="PANTHER" id="PTHR47425:SF2">
    <property type="entry name" value="FARB-RELATED"/>
    <property type="match status" value="1"/>
</dbReference>
<dbReference type="CDD" id="cd12148">
    <property type="entry name" value="fungal_TF_MHR"/>
    <property type="match status" value="1"/>
</dbReference>
<dbReference type="PANTHER" id="PTHR47425">
    <property type="entry name" value="FARB-RELATED"/>
    <property type="match status" value="1"/>
</dbReference>
<evidence type="ECO:0000259" key="2">
    <source>
        <dbReference type="PROSITE" id="PS50048"/>
    </source>
</evidence>
<dbReference type="AlphaFoldDB" id="A0A8H5XU91"/>
<keyword evidence="4" id="KW-1185">Reference proteome</keyword>
<keyword evidence="1" id="KW-0539">Nucleus</keyword>
<dbReference type="InterPro" id="IPR001138">
    <property type="entry name" value="Zn2Cys6_DnaBD"/>
</dbReference>
<dbReference type="Pfam" id="PF00172">
    <property type="entry name" value="Zn_clus"/>
    <property type="match status" value="1"/>
</dbReference>
<dbReference type="CDD" id="cd00067">
    <property type="entry name" value="GAL4"/>
    <property type="match status" value="1"/>
</dbReference>
<evidence type="ECO:0000313" key="3">
    <source>
        <dbReference type="EMBL" id="KAF5700038.1"/>
    </source>
</evidence>
<dbReference type="Proteomes" id="UP000544331">
    <property type="component" value="Unassembled WGS sequence"/>
</dbReference>
<dbReference type="SMART" id="SM00066">
    <property type="entry name" value="GAL4"/>
    <property type="match status" value="1"/>
</dbReference>
<sequence length="677" mass="76380">MASSQPSALRSKPPRKRSIQACLTCRSRKVRCDVSLHGQPCTNCSLDEKQCLIPQGMTVWNQITSRAKRRASQQTSDSIVVKDSAPKSAAAKNNDVIDPIAISETASSLDFLQPAEITTPWRSGSMGILDFNDVLRPTPQEPYGFSFSGEQPSLPSFFANVSQYDAGAFLPMGSAVLPLDRPLKADRGLVMYSHYRFLTAGNIHAIPHQDVTYLEAQGCLHVPIAPILDVFMSKYFAHIHLFLPLIDEGDFWHMYSQSSQSRDTISLVVFYAMLFTSCNFVPVEYLKQLGLALRHAENISAHRYATVSDVSSLASPAQKRYFRSVRRLCWCCIIMDRLSPLCTRFRPQITPDSFALDTYVPLGFNDFQTEIHRSRVFAPAIKRQHIDLFAKFLELILVLTDVLSIAFPFESKVEISPESALGSDAQVQKCRRSLAAWYESATVDFPLFDGQERDRRIDKRDPVNSVILYTNLMYIYYHLACIATPLALQLITSRLSSLRRELALDHINRCSEIDPVSNQSRLDVLIEATDAFLPHYYGVDWVKETAKHTADLAQAYNQRLAQPDREAITDWGQILIKYPDTYLRLTWTVDLCISRGKVPEDQDFPLCIRNGSDKAQRASLDSGDKFDACQYLDGSSERSLSDLDQLLGLAEPSVEQAWDEMMLFENGFDKETESIPI</sequence>
<gene>
    <name evidence="3" type="ORF">FMUND_14502</name>
</gene>
<evidence type="ECO:0000256" key="1">
    <source>
        <dbReference type="ARBA" id="ARBA00023242"/>
    </source>
</evidence>
<name>A0A8H5XU91_9HYPO</name>
<organism evidence="3 4">
    <name type="scientific">Fusarium mundagurra</name>
    <dbReference type="NCBI Taxonomy" id="1567541"/>
    <lineage>
        <taxon>Eukaryota</taxon>
        <taxon>Fungi</taxon>
        <taxon>Dikarya</taxon>
        <taxon>Ascomycota</taxon>
        <taxon>Pezizomycotina</taxon>
        <taxon>Sordariomycetes</taxon>
        <taxon>Hypocreomycetidae</taxon>
        <taxon>Hypocreales</taxon>
        <taxon>Nectriaceae</taxon>
        <taxon>Fusarium</taxon>
        <taxon>Fusarium fujikuroi species complex</taxon>
    </lineage>
</organism>
<dbReference type="InterPro" id="IPR036864">
    <property type="entry name" value="Zn2-C6_fun-type_DNA-bd_sf"/>
</dbReference>
<dbReference type="SUPFAM" id="SSF57701">
    <property type="entry name" value="Zn2/Cys6 DNA-binding domain"/>
    <property type="match status" value="1"/>
</dbReference>
<dbReference type="InterPro" id="IPR052761">
    <property type="entry name" value="Fungal_Detox/Toxin_TFs"/>
</dbReference>
<reference evidence="3 4" key="1">
    <citation type="submission" date="2020-05" db="EMBL/GenBank/DDBJ databases">
        <title>Identification and distribution of gene clusters putatively required for synthesis of sphingolipid metabolism inhibitors in phylogenetically diverse species of the filamentous fungus Fusarium.</title>
        <authorList>
            <person name="Kim H.-S."/>
            <person name="Busman M."/>
            <person name="Brown D.W."/>
            <person name="Divon H."/>
            <person name="Uhlig S."/>
            <person name="Proctor R.H."/>
        </authorList>
    </citation>
    <scope>NUCLEOTIDE SEQUENCE [LARGE SCALE GENOMIC DNA]</scope>
    <source>
        <strain evidence="3 4">NRRL 66235</strain>
    </source>
</reference>
<dbReference type="EMBL" id="JAAOAN010000758">
    <property type="protein sequence ID" value="KAF5700038.1"/>
    <property type="molecule type" value="Genomic_DNA"/>
</dbReference>
<dbReference type="Gene3D" id="4.10.240.10">
    <property type="entry name" value="Zn(2)-C6 fungal-type DNA-binding domain"/>
    <property type="match status" value="1"/>
</dbReference>
<accession>A0A8H5XU91</accession>
<comment type="caution">
    <text evidence="3">The sequence shown here is derived from an EMBL/GenBank/DDBJ whole genome shotgun (WGS) entry which is preliminary data.</text>
</comment>
<proteinExistence type="predicted"/>
<dbReference type="PROSITE" id="PS50048">
    <property type="entry name" value="ZN2_CY6_FUNGAL_2"/>
    <property type="match status" value="1"/>
</dbReference>
<dbReference type="GO" id="GO:0008270">
    <property type="term" value="F:zinc ion binding"/>
    <property type="evidence" value="ECO:0007669"/>
    <property type="project" value="InterPro"/>
</dbReference>
<dbReference type="GO" id="GO:0000981">
    <property type="term" value="F:DNA-binding transcription factor activity, RNA polymerase II-specific"/>
    <property type="evidence" value="ECO:0007669"/>
    <property type="project" value="InterPro"/>
</dbReference>
<protein>
    <submittedName>
        <fullName evidence="3">Cutinase transcription factor 1 beta</fullName>
    </submittedName>
</protein>
<evidence type="ECO:0000313" key="4">
    <source>
        <dbReference type="Proteomes" id="UP000544331"/>
    </source>
</evidence>
<dbReference type="PROSITE" id="PS00463">
    <property type="entry name" value="ZN2_CY6_FUNGAL_1"/>
    <property type="match status" value="1"/>
</dbReference>